<protein>
    <submittedName>
        <fullName evidence="2">Uncharacterized protein</fullName>
    </submittedName>
</protein>
<dbReference type="GeneTree" id="ENSGT00940000177167"/>
<feature type="compositionally biased region" description="Basic and acidic residues" evidence="1">
    <location>
        <begin position="54"/>
        <end position="70"/>
    </location>
</feature>
<evidence type="ECO:0000313" key="3">
    <source>
        <dbReference type="Proteomes" id="UP000261360"/>
    </source>
</evidence>
<dbReference type="Proteomes" id="UP000261360">
    <property type="component" value="Unplaced"/>
</dbReference>
<evidence type="ECO:0000256" key="1">
    <source>
        <dbReference type="SAM" id="MobiDB-lite"/>
    </source>
</evidence>
<sequence>MPECVSVSDFVQEVQEDWSSPTTSSFTSKMISCRNTVYLLEEVSTDRGVGSSVRDGEERGERRRDRRGAGEGETLLPTEHV</sequence>
<reference evidence="2" key="1">
    <citation type="submission" date="2025-08" db="UniProtKB">
        <authorList>
            <consortium name="Ensembl"/>
        </authorList>
    </citation>
    <scope>IDENTIFICATION</scope>
</reference>
<dbReference type="STRING" id="1841481.ENSSLDP00000009605"/>
<reference evidence="2" key="2">
    <citation type="submission" date="2025-09" db="UniProtKB">
        <authorList>
            <consortium name="Ensembl"/>
        </authorList>
    </citation>
    <scope>IDENTIFICATION</scope>
</reference>
<name>A0A3B4X093_SERLL</name>
<organism evidence="2 3">
    <name type="scientific">Seriola lalandi dorsalis</name>
    <dbReference type="NCBI Taxonomy" id="1841481"/>
    <lineage>
        <taxon>Eukaryota</taxon>
        <taxon>Metazoa</taxon>
        <taxon>Chordata</taxon>
        <taxon>Craniata</taxon>
        <taxon>Vertebrata</taxon>
        <taxon>Euteleostomi</taxon>
        <taxon>Actinopterygii</taxon>
        <taxon>Neopterygii</taxon>
        <taxon>Teleostei</taxon>
        <taxon>Neoteleostei</taxon>
        <taxon>Acanthomorphata</taxon>
        <taxon>Carangaria</taxon>
        <taxon>Carangiformes</taxon>
        <taxon>Carangidae</taxon>
        <taxon>Seriola</taxon>
    </lineage>
</organism>
<dbReference type="Ensembl" id="ENSSLDT00000009941.1">
    <property type="protein sequence ID" value="ENSSLDP00000009605.1"/>
    <property type="gene ID" value="ENSSLDG00000007642.1"/>
</dbReference>
<keyword evidence="3" id="KW-1185">Reference proteome</keyword>
<dbReference type="AlphaFoldDB" id="A0A3B4X093"/>
<proteinExistence type="predicted"/>
<feature type="region of interest" description="Disordered" evidence="1">
    <location>
        <begin position="45"/>
        <end position="81"/>
    </location>
</feature>
<accession>A0A3B4X093</accession>
<evidence type="ECO:0000313" key="2">
    <source>
        <dbReference type="Ensembl" id="ENSSLDP00000009605.1"/>
    </source>
</evidence>